<dbReference type="EMBL" id="GGFM01009323">
    <property type="protein sequence ID" value="MBW30074.1"/>
    <property type="molecule type" value="Transcribed_RNA"/>
</dbReference>
<sequence>MLFFAVARFDTLVVSQVPGYDNVIAPFCLSLSLFLSLDQLSLCCVTTTTTVSHRLGAFGEDKALPPSARPCWGGQPVVARGESSKPRRLSFRPRGCKGVDQPRPRWSLR</sequence>
<feature type="compositionally biased region" description="Basic residues" evidence="1">
    <location>
        <begin position="86"/>
        <end position="95"/>
    </location>
</feature>
<proteinExistence type="predicted"/>
<feature type="region of interest" description="Disordered" evidence="1">
    <location>
        <begin position="75"/>
        <end position="109"/>
    </location>
</feature>
<name>A0A2M3ZND6_9DIPT</name>
<evidence type="ECO:0000256" key="1">
    <source>
        <dbReference type="SAM" id="MobiDB-lite"/>
    </source>
</evidence>
<protein>
    <submittedName>
        <fullName evidence="2">Putative secreted peptide</fullName>
    </submittedName>
</protein>
<reference evidence="2" key="1">
    <citation type="submission" date="2018-01" db="EMBL/GenBank/DDBJ databases">
        <title>An insight into the sialome of Amazonian anophelines.</title>
        <authorList>
            <person name="Ribeiro J.M."/>
            <person name="Scarpassa V."/>
            <person name="Calvo E."/>
        </authorList>
    </citation>
    <scope>NUCLEOTIDE SEQUENCE</scope>
    <source>
        <tissue evidence="2">Salivary glands</tissue>
    </source>
</reference>
<evidence type="ECO:0000313" key="2">
    <source>
        <dbReference type="EMBL" id="MBW30074.1"/>
    </source>
</evidence>
<organism evidence="2">
    <name type="scientific">Anopheles braziliensis</name>
    <dbReference type="NCBI Taxonomy" id="58242"/>
    <lineage>
        <taxon>Eukaryota</taxon>
        <taxon>Metazoa</taxon>
        <taxon>Ecdysozoa</taxon>
        <taxon>Arthropoda</taxon>
        <taxon>Hexapoda</taxon>
        <taxon>Insecta</taxon>
        <taxon>Pterygota</taxon>
        <taxon>Neoptera</taxon>
        <taxon>Endopterygota</taxon>
        <taxon>Diptera</taxon>
        <taxon>Nematocera</taxon>
        <taxon>Culicoidea</taxon>
        <taxon>Culicidae</taxon>
        <taxon>Anophelinae</taxon>
        <taxon>Anopheles</taxon>
    </lineage>
</organism>
<accession>A0A2M3ZND6</accession>
<dbReference type="AlphaFoldDB" id="A0A2M3ZND6"/>